<evidence type="ECO:0000259" key="10">
    <source>
        <dbReference type="PROSITE" id="PS51379"/>
    </source>
</evidence>
<dbReference type="AlphaFoldDB" id="A0A662DET2"/>
<dbReference type="InterPro" id="IPR010208">
    <property type="entry name" value="Ion_transpt_RnfC/RsxC"/>
</dbReference>
<feature type="binding site" evidence="8">
    <location>
        <position position="371"/>
    </location>
    <ligand>
        <name>[4Fe-4S] cluster</name>
        <dbReference type="ChEBI" id="CHEBI:49883"/>
        <label>1</label>
    </ligand>
</feature>
<comment type="subunit">
    <text evidence="8">The complex is composed of six subunits: RnfA, RnfB, RnfC, RnfD, RnfE and RnfG.</text>
</comment>
<comment type="cofactor">
    <cofactor evidence="8">
        <name>[4Fe-4S] cluster</name>
        <dbReference type="ChEBI" id="CHEBI:49883"/>
    </cofactor>
    <text evidence="8">Binds 2 [4Fe-4S] clusters per subunit.</text>
</comment>
<protein>
    <recommendedName>
        <fullName evidence="8">Ion-translocating oxidoreductase complex subunit C</fullName>
        <ecNumber evidence="8">7.-.-.-</ecNumber>
    </recommendedName>
    <alternativeName>
        <fullName evidence="8">Rnf electron transport complex subunit C</fullName>
    </alternativeName>
</protein>
<feature type="compositionally biased region" description="Basic and acidic residues" evidence="9">
    <location>
        <begin position="12"/>
        <end position="26"/>
    </location>
</feature>
<feature type="binding site" evidence="8">
    <location>
        <position position="375"/>
    </location>
    <ligand>
        <name>[4Fe-4S] cluster</name>
        <dbReference type="ChEBI" id="CHEBI:49883"/>
        <label>2</label>
    </ligand>
</feature>
<proteinExistence type="inferred from homology"/>
<evidence type="ECO:0000256" key="7">
    <source>
        <dbReference type="ARBA" id="ARBA00023014"/>
    </source>
</evidence>
<dbReference type="EC" id="7.-.-.-" evidence="8"/>
<dbReference type="HAMAP" id="MF_00461">
    <property type="entry name" value="RsxC_RnfC"/>
    <property type="match status" value="1"/>
</dbReference>
<dbReference type="PROSITE" id="PS51379">
    <property type="entry name" value="4FE4S_FER_2"/>
    <property type="match status" value="2"/>
</dbReference>
<sequence>MRTRTFRQGVHPPEEKELSKDKKIERIPPPPQLIIPLSQHTGAPCRPLVEKKEKVEEGQKIGDHDAFISCPVHSSLSGEVISIEKSPHPTLGEAEAIIIKPDEKDKKDWPTMEVDLSSLSPENIRKKVREAGIAGMGGAAFPTHVKLSPPPGKNIDSVILNGCECEPYLTADYRLMMEKAEECLFGLRAIMKTVEAKKAYIGIEDNKKDTIHLMQKTVEGEDEIEVVPLKTKYPQGGEKMLIKAILGREVPSGGLPFDVGVVVNNVGTAFAIFEAIKKEKPLIERVITVTGRGVERPSNLLVPIGTPLRHILNYCGLKENAKAVIIGGPMMGIAQFSLDTPVIKGTSGVLVLTEDEIVDDKERPCIRCSRCVDHCPVGLLPTILAKLVKAERWESLKEFNIMDCIECGCCTYVCPSKIPIVQLIKWGKNELRKVAS</sequence>
<dbReference type="GO" id="GO:0051539">
    <property type="term" value="F:4 iron, 4 sulfur cluster binding"/>
    <property type="evidence" value="ECO:0007669"/>
    <property type="project" value="UniProtKB-KW"/>
</dbReference>
<keyword evidence="7 8" id="KW-0411">Iron-sulfur</keyword>
<dbReference type="InterPro" id="IPR017896">
    <property type="entry name" value="4Fe4S_Fe-S-bd"/>
</dbReference>
<keyword evidence="2 8" id="KW-0004">4Fe-4S</keyword>
<comment type="caution">
    <text evidence="11">The sequence shown here is derived from an EMBL/GenBank/DDBJ whole genome shotgun (WGS) entry which is preliminary data.</text>
</comment>
<dbReference type="Gene3D" id="3.10.20.600">
    <property type="match status" value="1"/>
</dbReference>
<dbReference type="GO" id="GO:0009055">
    <property type="term" value="F:electron transfer activity"/>
    <property type="evidence" value="ECO:0007669"/>
    <property type="project" value="InterPro"/>
</dbReference>
<organism evidence="11 12">
    <name type="scientific">Aerophobetes bacterium</name>
    <dbReference type="NCBI Taxonomy" id="2030807"/>
    <lineage>
        <taxon>Bacteria</taxon>
        <taxon>Candidatus Aerophobota</taxon>
    </lineage>
</organism>
<gene>
    <name evidence="8" type="primary">rnfC</name>
    <name evidence="11" type="ORF">DRJ04_02740</name>
</gene>
<evidence type="ECO:0000256" key="2">
    <source>
        <dbReference type="ARBA" id="ARBA00022485"/>
    </source>
</evidence>
<dbReference type="Proteomes" id="UP000280417">
    <property type="component" value="Unassembled WGS sequence"/>
</dbReference>
<evidence type="ECO:0000256" key="1">
    <source>
        <dbReference type="ARBA" id="ARBA00022448"/>
    </source>
</evidence>
<dbReference type="InterPro" id="IPR037225">
    <property type="entry name" value="Nuo51_FMN-bd_sf"/>
</dbReference>
<dbReference type="EMBL" id="QMQA01000052">
    <property type="protein sequence ID" value="RLE14270.1"/>
    <property type="molecule type" value="Genomic_DNA"/>
</dbReference>
<keyword evidence="6 8" id="KW-0408">Iron</keyword>
<dbReference type="Gene3D" id="3.30.70.20">
    <property type="match status" value="1"/>
</dbReference>
<comment type="function">
    <text evidence="8">Part of a membrane-bound complex that couples electron transfer with translocation of ions across the membrane.</text>
</comment>
<dbReference type="GO" id="GO:0022900">
    <property type="term" value="P:electron transport chain"/>
    <property type="evidence" value="ECO:0007669"/>
    <property type="project" value="UniProtKB-UniRule"/>
</dbReference>
<dbReference type="Pfam" id="PF13375">
    <property type="entry name" value="RnfC_N"/>
    <property type="match status" value="1"/>
</dbReference>
<feature type="binding site" evidence="8">
    <location>
        <position position="404"/>
    </location>
    <ligand>
        <name>[4Fe-4S] cluster</name>
        <dbReference type="ChEBI" id="CHEBI:49883"/>
        <label>2</label>
    </ligand>
</feature>
<keyword evidence="8" id="KW-1003">Cell membrane</keyword>
<keyword evidence="8" id="KW-1278">Translocase</keyword>
<evidence type="ECO:0000256" key="3">
    <source>
        <dbReference type="ARBA" id="ARBA00022723"/>
    </source>
</evidence>
<dbReference type="GO" id="GO:0005886">
    <property type="term" value="C:plasma membrane"/>
    <property type="evidence" value="ECO:0007669"/>
    <property type="project" value="UniProtKB-SubCell"/>
</dbReference>
<feature type="binding site" evidence="8">
    <location>
        <position position="414"/>
    </location>
    <ligand>
        <name>[4Fe-4S] cluster</name>
        <dbReference type="ChEBI" id="CHEBI:49883"/>
        <label>1</label>
    </ligand>
</feature>
<dbReference type="PROSITE" id="PS00198">
    <property type="entry name" value="4FE4S_FER_1"/>
    <property type="match status" value="2"/>
</dbReference>
<dbReference type="GO" id="GO:0046872">
    <property type="term" value="F:metal ion binding"/>
    <property type="evidence" value="ECO:0007669"/>
    <property type="project" value="UniProtKB-KW"/>
</dbReference>
<comment type="similarity">
    <text evidence="8">Belongs to the 4Fe4S bacterial-type ferredoxin family. RnfC subfamily.</text>
</comment>
<keyword evidence="1 8" id="KW-0813">Transport</keyword>
<keyword evidence="3 8" id="KW-0479">Metal-binding</keyword>
<comment type="subcellular location">
    <subcellularLocation>
        <location evidence="8">Cell membrane</location>
        <topology evidence="8">Peripheral membrane protein</topology>
    </subcellularLocation>
</comment>
<name>A0A662DET2_UNCAE</name>
<dbReference type="Gene3D" id="3.40.50.11540">
    <property type="entry name" value="NADH-ubiquinone oxidoreductase 51kDa subunit"/>
    <property type="match status" value="1"/>
</dbReference>
<feature type="domain" description="4Fe-4S ferredoxin-type" evidence="10">
    <location>
        <begin position="395"/>
        <end position="424"/>
    </location>
</feature>
<feature type="binding site" evidence="8">
    <location>
        <position position="407"/>
    </location>
    <ligand>
        <name>[4Fe-4S] cluster</name>
        <dbReference type="ChEBI" id="CHEBI:49883"/>
        <label>2</label>
    </ligand>
</feature>
<dbReference type="NCBIfam" id="NF003454">
    <property type="entry name" value="PRK05035.1"/>
    <property type="match status" value="1"/>
</dbReference>
<dbReference type="InterPro" id="IPR017900">
    <property type="entry name" value="4Fe4S_Fe_S_CS"/>
</dbReference>
<feature type="region of interest" description="Disordered" evidence="9">
    <location>
        <begin position="1"/>
        <end position="43"/>
    </location>
</feature>
<dbReference type="SUPFAM" id="SSF46548">
    <property type="entry name" value="alpha-helical ferredoxin"/>
    <property type="match status" value="1"/>
</dbReference>
<dbReference type="PANTHER" id="PTHR43034:SF2">
    <property type="entry name" value="ION-TRANSLOCATING OXIDOREDUCTASE COMPLEX SUBUNIT C"/>
    <property type="match status" value="1"/>
</dbReference>
<feature type="binding site" evidence="8">
    <location>
        <position position="410"/>
    </location>
    <ligand>
        <name>[4Fe-4S] cluster</name>
        <dbReference type="ChEBI" id="CHEBI:49883"/>
        <label>2</label>
    </ligand>
</feature>
<feature type="binding site" evidence="8">
    <location>
        <position position="368"/>
    </location>
    <ligand>
        <name>[4Fe-4S] cluster</name>
        <dbReference type="ChEBI" id="CHEBI:49883"/>
        <label>1</label>
    </ligand>
</feature>
<evidence type="ECO:0000313" key="12">
    <source>
        <dbReference type="Proteomes" id="UP000280417"/>
    </source>
</evidence>
<evidence type="ECO:0000256" key="9">
    <source>
        <dbReference type="SAM" id="MobiDB-lite"/>
    </source>
</evidence>
<dbReference type="InterPro" id="IPR026902">
    <property type="entry name" value="RnfC_N"/>
</dbReference>
<dbReference type="NCBIfam" id="TIGR01945">
    <property type="entry name" value="rnfC"/>
    <property type="match status" value="1"/>
</dbReference>
<dbReference type="InterPro" id="IPR019554">
    <property type="entry name" value="Soluble_ligand-bd"/>
</dbReference>
<keyword evidence="8" id="KW-0472">Membrane</keyword>
<dbReference type="PANTHER" id="PTHR43034">
    <property type="entry name" value="ION-TRANSLOCATING OXIDOREDUCTASE COMPLEX SUBUNIT C"/>
    <property type="match status" value="1"/>
</dbReference>
<evidence type="ECO:0000256" key="6">
    <source>
        <dbReference type="ARBA" id="ARBA00023004"/>
    </source>
</evidence>
<accession>A0A662DET2</accession>
<dbReference type="Pfam" id="PF12838">
    <property type="entry name" value="Fer4_7"/>
    <property type="match status" value="1"/>
</dbReference>
<evidence type="ECO:0000256" key="5">
    <source>
        <dbReference type="ARBA" id="ARBA00022982"/>
    </source>
</evidence>
<evidence type="ECO:0000256" key="8">
    <source>
        <dbReference type="HAMAP-Rule" id="MF_00461"/>
    </source>
</evidence>
<evidence type="ECO:0000256" key="4">
    <source>
        <dbReference type="ARBA" id="ARBA00022737"/>
    </source>
</evidence>
<dbReference type="InterPro" id="IPR011538">
    <property type="entry name" value="Nuo51_FMN-bd"/>
</dbReference>
<reference evidence="11 12" key="1">
    <citation type="submission" date="2018-06" db="EMBL/GenBank/DDBJ databases">
        <title>Extensive metabolic versatility and redundancy in microbially diverse, dynamic hydrothermal sediments.</title>
        <authorList>
            <person name="Dombrowski N."/>
            <person name="Teske A."/>
            <person name="Baker B.J."/>
        </authorList>
    </citation>
    <scope>NUCLEOTIDE SEQUENCE [LARGE SCALE GENOMIC DNA]</scope>
    <source>
        <strain evidence="11">B3_G15</strain>
    </source>
</reference>
<keyword evidence="4 8" id="KW-0677">Repeat</keyword>
<feature type="binding site" evidence="8">
    <location>
        <position position="365"/>
    </location>
    <ligand>
        <name>[4Fe-4S] cluster</name>
        <dbReference type="ChEBI" id="CHEBI:49883"/>
        <label>1</label>
    </ligand>
</feature>
<evidence type="ECO:0000313" key="11">
    <source>
        <dbReference type="EMBL" id="RLE14270.1"/>
    </source>
</evidence>
<dbReference type="SUPFAM" id="SSF142019">
    <property type="entry name" value="Nqo1 FMN-binding domain-like"/>
    <property type="match status" value="1"/>
</dbReference>
<dbReference type="Pfam" id="PF10531">
    <property type="entry name" value="SLBB"/>
    <property type="match status" value="1"/>
</dbReference>
<keyword evidence="5 8" id="KW-0249">Electron transport</keyword>
<feature type="domain" description="4Fe-4S ferredoxin-type" evidence="10">
    <location>
        <begin position="355"/>
        <end position="386"/>
    </location>
</feature>
<dbReference type="Pfam" id="PF01512">
    <property type="entry name" value="Complex1_51K"/>
    <property type="match status" value="1"/>
</dbReference>